<accession>A0A1S1PYZ1</accession>
<protein>
    <recommendedName>
        <fullName evidence="3">FHA domain-containing protein</fullName>
    </recommendedName>
</protein>
<dbReference type="RefSeq" id="WP_071064254.1">
    <property type="nucleotide sequence ID" value="NZ_JBFLUH010000341.1"/>
</dbReference>
<dbReference type="Proteomes" id="UP000179769">
    <property type="component" value="Unassembled WGS sequence"/>
</dbReference>
<keyword evidence="2" id="KW-0812">Transmembrane</keyword>
<gene>
    <name evidence="4" type="ORF">BBK14_19060</name>
</gene>
<keyword evidence="1" id="KW-0597">Phosphoprotein</keyword>
<dbReference type="EMBL" id="MAXA01000216">
    <property type="protein sequence ID" value="OHV27883.1"/>
    <property type="molecule type" value="Genomic_DNA"/>
</dbReference>
<comment type="caution">
    <text evidence="4">The sequence shown here is derived from an EMBL/GenBank/DDBJ whole genome shotgun (WGS) entry which is preliminary data.</text>
</comment>
<sequence>MSPVPLRVRTPSTQVILPGERLAVVGRGRDADVVVADSRVSRRHVELEPSGDGWTVRDLSTNGMWCDGRRTATVRVQFDEVRVRLGAADGPELVLVPQRSAARPPAQPGPGRDVGDMATVLAGGGPLAAGRLRPVGPGPAAVPAPVKTAAPPRWARAFPTLAWLAAAAFAVGALIALT</sequence>
<keyword evidence="2" id="KW-1133">Transmembrane helix</keyword>
<dbReference type="AlphaFoldDB" id="A0A1S1PYZ1"/>
<reference evidence="5" key="1">
    <citation type="submission" date="2016-07" db="EMBL/GenBank/DDBJ databases">
        <title>Frankia sp. NRRL B-16219 Genome sequencing.</title>
        <authorList>
            <person name="Ghodhbane-Gtari F."/>
            <person name="Swanson E."/>
            <person name="Gueddou A."/>
            <person name="Louati M."/>
            <person name="Nouioui I."/>
            <person name="Hezbri K."/>
            <person name="Abebe-Akele F."/>
            <person name="Simpson S."/>
            <person name="Morris K."/>
            <person name="Thomas K."/>
            <person name="Gtari M."/>
            <person name="Tisa L.S."/>
        </authorList>
    </citation>
    <scope>NUCLEOTIDE SEQUENCE [LARGE SCALE GENOMIC DNA]</scope>
    <source>
        <strain evidence="5">NRRL B-16219</strain>
    </source>
</reference>
<dbReference type="InterPro" id="IPR008984">
    <property type="entry name" value="SMAD_FHA_dom_sf"/>
</dbReference>
<organism evidence="4 5">
    <name type="scientific">Parafrankia soli</name>
    <dbReference type="NCBI Taxonomy" id="2599596"/>
    <lineage>
        <taxon>Bacteria</taxon>
        <taxon>Bacillati</taxon>
        <taxon>Actinomycetota</taxon>
        <taxon>Actinomycetes</taxon>
        <taxon>Frankiales</taxon>
        <taxon>Frankiaceae</taxon>
        <taxon>Parafrankia</taxon>
    </lineage>
</organism>
<dbReference type="PROSITE" id="PS50006">
    <property type="entry name" value="FHA_DOMAIN"/>
    <property type="match status" value="1"/>
</dbReference>
<evidence type="ECO:0000256" key="1">
    <source>
        <dbReference type="ARBA" id="ARBA00022553"/>
    </source>
</evidence>
<evidence type="ECO:0000313" key="5">
    <source>
        <dbReference type="Proteomes" id="UP000179769"/>
    </source>
</evidence>
<dbReference type="Pfam" id="PF00498">
    <property type="entry name" value="FHA"/>
    <property type="match status" value="1"/>
</dbReference>
<evidence type="ECO:0000313" key="4">
    <source>
        <dbReference type="EMBL" id="OHV27883.1"/>
    </source>
</evidence>
<dbReference type="InterPro" id="IPR000253">
    <property type="entry name" value="FHA_dom"/>
</dbReference>
<dbReference type="SUPFAM" id="SSF49879">
    <property type="entry name" value="SMAD/FHA domain"/>
    <property type="match status" value="1"/>
</dbReference>
<feature type="domain" description="FHA" evidence="3">
    <location>
        <begin position="23"/>
        <end position="71"/>
    </location>
</feature>
<name>A0A1S1PYZ1_9ACTN</name>
<evidence type="ECO:0000256" key="2">
    <source>
        <dbReference type="SAM" id="Phobius"/>
    </source>
</evidence>
<proteinExistence type="predicted"/>
<dbReference type="SMART" id="SM00240">
    <property type="entry name" value="FHA"/>
    <property type="match status" value="1"/>
</dbReference>
<feature type="transmembrane region" description="Helical" evidence="2">
    <location>
        <begin position="157"/>
        <end position="177"/>
    </location>
</feature>
<evidence type="ECO:0000259" key="3">
    <source>
        <dbReference type="PROSITE" id="PS50006"/>
    </source>
</evidence>
<dbReference type="Gene3D" id="2.60.200.20">
    <property type="match status" value="1"/>
</dbReference>
<keyword evidence="2" id="KW-0472">Membrane</keyword>
<keyword evidence="5" id="KW-1185">Reference proteome</keyword>
<dbReference type="OrthoDB" id="3214282at2"/>